<dbReference type="AlphaFoldDB" id="A0A5C7SXV0"/>
<evidence type="ECO:0000313" key="2">
    <source>
        <dbReference type="EMBL" id="TXH88423.1"/>
    </source>
</evidence>
<protein>
    <submittedName>
        <fullName evidence="2">Methyltransferase type 11</fullName>
    </submittedName>
</protein>
<feature type="coiled-coil region" evidence="1">
    <location>
        <begin position="442"/>
        <end position="610"/>
    </location>
</feature>
<dbReference type="RefSeq" id="WP_276657366.1">
    <property type="nucleotide sequence ID" value="NZ_SSFD01000071.1"/>
</dbReference>
<keyword evidence="2" id="KW-0808">Transferase</keyword>
<proteinExistence type="predicted"/>
<comment type="caution">
    <text evidence="2">The sequence shown here is derived from an EMBL/GenBank/DDBJ whole genome shotgun (WGS) entry which is preliminary data.</text>
</comment>
<dbReference type="Proteomes" id="UP000321192">
    <property type="component" value="Unassembled WGS sequence"/>
</dbReference>
<organism evidence="2 3">
    <name type="scientific">Thauera aminoaromatica</name>
    <dbReference type="NCBI Taxonomy" id="164330"/>
    <lineage>
        <taxon>Bacteria</taxon>
        <taxon>Pseudomonadati</taxon>
        <taxon>Pseudomonadota</taxon>
        <taxon>Betaproteobacteria</taxon>
        <taxon>Rhodocyclales</taxon>
        <taxon>Zoogloeaceae</taxon>
        <taxon>Thauera</taxon>
    </lineage>
</organism>
<reference evidence="2 3" key="1">
    <citation type="submission" date="2018-09" db="EMBL/GenBank/DDBJ databases">
        <title>Metagenome Assembled Genomes from an Advanced Water Purification Facility.</title>
        <authorList>
            <person name="Stamps B.W."/>
            <person name="Spear J.R."/>
        </authorList>
    </citation>
    <scope>NUCLEOTIDE SEQUENCE [LARGE SCALE GENOMIC DNA]</scope>
    <source>
        <strain evidence="2">Bin_27_1</strain>
    </source>
</reference>
<sequence length="729" mass="77975">MANIHFTPLRIGTSNAAGERISSVDPLLSRTNYFDGQLLKAADLARDQIYLDERLLELGQVFGAGIVRGLEPSLHSGHLLEVSPGIAIAPSGRVLQLSNTALRIDLLDSGLIATLNDGRFRGPARGLHALALTHTQVVDGVAEAFPKDLSTARVPHVAAWAEGVELRLMPLPLPLPRQDEIAVRASLARELLSSGERLALPSDDAVALGLIAVERGRILWLDRGLLRRPQRPPNTPDAIQQDLATHYQELMQAVLAARRSAGLRGAFAAGQYFRVLPPWGPLPQEAIDPVGGRQQFFPQDYEVAIAPVRRSELAAVLADSARLAPIDLERDADCDVMVLVPMSDSAFALRARQLEAPAEFRPRALGRLANLDRLALRILPRPPIHRVDTDADVWRAIWAEADPAELMYVRRPPRTAETGVSALVLALGASLPPPGSALPPDAAALEERLDAALEAVDAAAQARTTLENEAARLRLRIAELEKALAATGTGVPDDLLAEVERLGLALETARKEIAALEAEDRNAAILANALEAASDRIDALKLALDAANAEIERLKTASAPVDETLEARLEELVAALGSERTRAATLEQERTALSTRLAVAEATIGRLEREAAQAGDLATQLPLALLAQARGADDAGIKAATGADKLIGADARARIAAVQIVGMADRRLDPALWPTLPALARLDPAVFVKLRDHFLAAAGQLDLAKFFLEEGPGLGLSGALLELWKRVLG</sequence>
<dbReference type="EMBL" id="SSFD01000071">
    <property type="protein sequence ID" value="TXH88423.1"/>
    <property type="molecule type" value="Genomic_DNA"/>
</dbReference>
<dbReference type="GO" id="GO:0008168">
    <property type="term" value="F:methyltransferase activity"/>
    <property type="evidence" value="ECO:0007669"/>
    <property type="project" value="UniProtKB-KW"/>
</dbReference>
<accession>A0A5C7SXV0</accession>
<name>A0A5C7SXV0_THASP</name>
<gene>
    <name evidence="2" type="ORF">E6Q80_05185</name>
</gene>
<keyword evidence="1" id="KW-0175">Coiled coil</keyword>
<keyword evidence="2" id="KW-0489">Methyltransferase</keyword>
<dbReference type="GO" id="GO:0032259">
    <property type="term" value="P:methylation"/>
    <property type="evidence" value="ECO:0007669"/>
    <property type="project" value="UniProtKB-KW"/>
</dbReference>
<evidence type="ECO:0000256" key="1">
    <source>
        <dbReference type="SAM" id="Coils"/>
    </source>
</evidence>
<evidence type="ECO:0000313" key="3">
    <source>
        <dbReference type="Proteomes" id="UP000321192"/>
    </source>
</evidence>